<evidence type="ECO:0000313" key="2">
    <source>
        <dbReference type="EMBL" id="JAD20604.1"/>
    </source>
</evidence>
<dbReference type="AlphaFoldDB" id="A0A0A8Y430"/>
<reference evidence="2" key="2">
    <citation type="journal article" date="2015" name="Data Brief">
        <title>Shoot transcriptome of the giant reed, Arundo donax.</title>
        <authorList>
            <person name="Barrero R.A."/>
            <person name="Guerrero F.D."/>
            <person name="Moolhuijzen P."/>
            <person name="Goolsby J.A."/>
            <person name="Tidwell J."/>
            <person name="Bellgard S.E."/>
            <person name="Bellgard M.I."/>
        </authorList>
    </citation>
    <scope>NUCLEOTIDE SEQUENCE</scope>
    <source>
        <tissue evidence="2">Shoot tissue taken approximately 20 cm above the soil surface</tissue>
    </source>
</reference>
<feature type="compositionally biased region" description="Pro residues" evidence="1">
    <location>
        <begin position="1"/>
        <end position="19"/>
    </location>
</feature>
<protein>
    <submittedName>
        <fullName evidence="2">Uncharacterized protein</fullName>
    </submittedName>
</protein>
<dbReference type="EMBL" id="GBRH01277291">
    <property type="protein sequence ID" value="JAD20604.1"/>
    <property type="molecule type" value="Transcribed_RNA"/>
</dbReference>
<feature type="region of interest" description="Disordered" evidence="1">
    <location>
        <begin position="1"/>
        <end position="32"/>
    </location>
</feature>
<evidence type="ECO:0000256" key="1">
    <source>
        <dbReference type="SAM" id="MobiDB-lite"/>
    </source>
</evidence>
<organism evidence="2">
    <name type="scientific">Arundo donax</name>
    <name type="common">Giant reed</name>
    <name type="synonym">Donax arundinaceus</name>
    <dbReference type="NCBI Taxonomy" id="35708"/>
    <lineage>
        <taxon>Eukaryota</taxon>
        <taxon>Viridiplantae</taxon>
        <taxon>Streptophyta</taxon>
        <taxon>Embryophyta</taxon>
        <taxon>Tracheophyta</taxon>
        <taxon>Spermatophyta</taxon>
        <taxon>Magnoliopsida</taxon>
        <taxon>Liliopsida</taxon>
        <taxon>Poales</taxon>
        <taxon>Poaceae</taxon>
        <taxon>PACMAD clade</taxon>
        <taxon>Arundinoideae</taxon>
        <taxon>Arundineae</taxon>
        <taxon>Arundo</taxon>
    </lineage>
</organism>
<sequence length="61" mass="6224">MPPLPAATPEPEVPAPPVEPTATAPVSQGQTRPAVLPSSAWRASSHVSAFVLLLAVRAAMV</sequence>
<accession>A0A0A8Y430</accession>
<reference evidence="2" key="1">
    <citation type="submission" date="2014-09" db="EMBL/GenBank/DDBJ databases">
        <authorList>
            <person name="Magalhaes I.L.F."/>
            <person name="Oliveira U."/>
            <person name="Santos F.R."/>
            <person name="Vidigal T.H.D.A."/>
            <person name="Brescovit A.D."/>
            <person name="Santos A.J."/>
        </authorList>
    </citation>
    <scope>NUCLEOTIDE SEQUENCE</scope>
    <source>
        <tissue evidence="2">Shoot tissue taken approximately 20 cm above the soil surface</tissue>
    </source>
</reference>
<name>A0A0A8Y430_ARUDO</name>
<proteinExistence type="predicted"/>